<dbReference type="Pfam" id="PF00535">
    <property type="entry name" value="Glycos_transf_2"/>
    <property type="match status" value="1"/>
</dbReference>
<dbReference type="PANTHER" id="PTHR22916:SF3">
    <property type="entry name" value="UDP-GLCNAC:BETAGAL BETA-1,3-N-ACETYLGLUCOSAMINYLTRANSFERASE-LIKE PROTEIN 1"/>
    <property type="match status" value="1"/>
</dbReference>
<dbReference type="PATRIC" id="fig|671143.5.peg.219"/>
<dbReference type="AlphaFoldDB" id="D5MIK4"/>
<organism evidence="3 4">
    <name type="scientific">Methylomirabilis oxygeniifera</name>
    <dbReference type="NCBI Taxonomy" id="671143"/>
    <lineage>
        <taxon>Bacteria</taxon>
        <taxon>Candidatus Methylomirabilota</taxon>
        <taxon>Candidatus Methylomirabilia</taxon>
        <taxon>Candidatus Methylomirabilales</taxon>
        <taxon>Candidatus Methylomirabilaceae</taxon>
        <taxon>Candidatus Methylomirabilis</taxon>
    </lineage>
</organism>
<dbReference type="eggNOG" id="COG1215">
    <property type="taxonomic scope" value="Bacteria"/>
</dbReference>
<name>D5MIK4_METO1</name>
<evidence type="ECO:0000259" key="2">
    <source>
        <dbReference type="Pfam" id="PF00535"/>
    </source>
</evidence>
<accession>D5MIK4</accession>
<protein>
    <recommendedName>
        <fullName evidence="2">Glycosyltransferase 2-like domain-containing protein</fullName>
    </recommendedName>
</protein>
<feature type="coiled-coil region" evidence="1">
    <location>
        <begin position="367"/>
        <end position="401"/>
    </location>
</feature>
<dbReference type="CAZy" id="GT2">
    <property type="family name" value="Glycosyltransferase Family 2"/>
</dbReference>
<evidence type="ECO:0000313" key="3">
    <source>
        <dbReference type="EMBL" id="CBE67354.1"/>
    </source>
</evidence>
<proteinExistence type="predicted"/>
<dbReference type="EMBL" id="FP565575">
    <property type="protein sequence ID" value="CBE67354.1"/>
    <property type="molecule type" value="Genomic_DNA"/>
</dbReference>
<evidence type="ECO:0000313" key="4">
    <source>
        <dbReference type="Proteomes" id="UP000006898"/>
    </source>
</evidence>
<dbReference type="HOGENOM" id="CLU_613843_0_0_0"/>
<dbReference type="InterPro" id="IPR029044">
    <property type="entry name" value="Nucleotide-diphossugar_trans"/>
</dbReference>
<keyword evidence="1" id="KW-0175">Coiled coil</keyword>
<dbReference type="InterPro" id="IPR001173">
    <property type="entry name" value="Glyco_trans_2-like"/>
</dbReference>
<dbReference type="KEGG" id="mox:DAMO_0256"/>
<reference evidence="3 4" key="1">
    <citation type="journal article" date="2010" name="Nature">
        <title>Nitrite-driven anaerobic methane oxidation by oxygenic bacteria.</title>
        <authorList>
            <person name="Ettwig K.F."/>
            <person name="Butler M.K."/>
            <person name="Le Paslier D."/>
            <person name="Pelletier E."/>
            <person name="Mangenot S."/>
            <person name="Kuypers M.M.M."/>
            <person name="Schreiber F."/>
            <person name="Dutilh B.E."/>
            <person name="Zedelius J."/>
            <person name="de Beer D."/>
            <person name="Gloerich J."/>
            <person name="Wessels H.J.C.T."/>
            <person name="van Allen T."/>
            <person name="Luesken F."/>
            <person name="Wu M."/>
            <person name="van de Pas-Schoonen K.T."/>
            <person name="Op den Camp H.J.M."/>
            <person name="Janssen-Megens E.M."/>
            <person name="Francoijs K-J."/>
            <person name="Stunnenberg H."/>
            <person name="Weissenbach J."/>
            <person name="Jetten M.S.M."/>
            <person name="Strous M."/>
        </authorList>
    </citation>
    <scope>NUCLEOTIDE SEQUENCE [LARGE SCALE GENOMIC DNA]</scope>
</reference>
<dbReference type="GO" id="GO:0016758">
    <property type="term" value="F:hexosyltransferase activity"/>
    <property type="evidence" value="ECO:0007669"/>
    <property type="project" value="UniProtKB-ARBA"/>
</dbReference>
<dbReference type="STRING" id="671143.DAMO_0256"/>
<evidence type="ECO:0000256" key="1">
    <source>
        <dbReference type="SAM" id="Coils"/>
    </source>
</evidence>
<dbReference type="Gene3D" id="3.90.550.10">
    <property type="entry name" value="Spore Coat Polysaccharide Biosynthesis Protein SpsA, Chain A"/>
    <property type="match status" value="1"/>
</dbReference>
<dbReference type="Proteomes" id="UP000006898">
    <property type="component" value="Chromosome"/>
</dbReference>
<feature type="domain" description="Glycosyltransferase 2-like" evidence="2">
    <location>
        <begin position="10"/>
        <end position="122"/>
    </location>
</feature>
<dbReference type="SUPFAM" id="SSF53448">
    <property type="entry name" value="Nucleotide-diphospho-sugar transferases"/>
    <property type="match status" value="1"/>
</dbReference>
<dbReference type="PANTHER" id="PTHR22916">
    <property type="entry name" value="GLYCOSYLTRANSFERASE"/>
    <property type="match status" value="1"/>
</dbReference>
<gene>
    <name evidence="3" type="ORF">DAMO_0256</name>
</gene>
<sequence length="436" mass="50261">MMIQSAPKVSVIVPLYNHELYVEEALRSVLEQSFRDLELVIVNDGSTDGSEAVVERIDDRRIRYYRQENRGAHDALNRGIGLGPGGYIAILNSDDLYYPGRIADALNILERDPEVSAVFTYIELINAQGESLGVKRGAEDNWSGQSAESSFREEHDTVLDLLAGNFLHTTSNLICRREVFDRIGLFANLRYTHDYEFCLRLCARSRVAMIQTPLLRYRFHQSNTLSEDAAASQFETGMVLADFFLTYDVGKMLGEGPRRFQRLAKLYNSVRTYETDRIIILLLVLGFKGNWQGKFWEVFAADQQNPFREACIDSLTHTRDLCTVKETLRWQQGQTEHWWARAEELRHALEQREIAVAEFDKRSRESAEELRCALEQRDTALAELEARSREQHARIEELRAKEAVLNEVLASQQWKWLQKLNRVRSVVRRVRGIGQA</sequence>